<dbReference type="AlphaFoldDB" id="A0A023G532"/>
<keyword evidence="1" id="KW-0732">Signal</keyword>
<name>A0A023G532_AMBTT</name>
<proteinExistence type="evidence at transcript level"/>
<feature type="chain" id="PRO_5001516956" evidence="1">
    <location>
        <begin position="20"/>
        <end position="163"/>
    </location>
</feature>
<evidence type="ECO:0000313" key="2">
    <source>
        <dbReference type="EMBL" id="JAC27975.1"/>
    </source>
</evidence>
<dbReference type="EMBL" id="GBBM01007443">
    <property type="protein sequence ID" value="JAC27975.1"/>
    <property type="molecule type" value="mRNA"/>
</dbReference>
<accession>A0A023G532</accession>
<evidence type="ECO:0000256" key="1">
    <source>
        <dbReference type="SAM" id="SignalP"/>
    </source>
</evidence>
<organism evidence="2">
    <name type="scientific">Amblyomma triste</name>
    <name type="common">Neotropical tick</name>
    <dbReference type="NCBI Taxonomy" id="251400"/>
    <lineage>
        <taxon>Eukaryota</taxon>
        <taxon>Metazoa</taxon>
        <taxon>Ecdysozoa</taxon>
        <taxon>Arthropoda</taxon>
        <taxon>Chelicerata</taxon>
        <taxon>Arachnida</taxon>
        <taxon>Acari</taxon>
        <taxon>Parasitiformes</taxon>
        <taxon>Ixodida</taxon>
        <taxon>Ixodoidea</taxon>
        <taxon>Ixodidae</taxon>
        <taxon>Amblyomminae</taxon>
        <taxon>Amblyomma</taxon>
    </lineage>
</organism>
<reference evidence="2" key="1">
    <citation type="submission" date="2014-03" db="EMBL/GenBank/DDBJ databases">
        <title>The sialotranscriptome of Amblyomma triste, Amblyomma parvum and Amblyomma cajennense ticks, uncovered by 454-based RNA-seq.</title>
        <authorList>
            <person name="Garcia G.R."/>
            <person name="Gardinassi L.G."/>
            <person name="Ribeiro J.M."/>
            <person name="Anatriello E."/>
            <person name="Ferreira B.R."/>
            <person name="Moreira H.N."/>
            <person name="Mafra C."/>
            <person name="Olegario M.M."/>
            <person name="Szabo P.J."/>
            <person name="Miranda-Santos I.K."/>
            <person name="Maruyama S.R."/>
        </authorList>
    </citation>
    <scope>NUCLEOTIDE SEQUENCE</scope>
    <source>
        <strain evidence="2">Mato Grasso do Sul</strain>
        <tissue evidence="2">Salivary glands</tissue>
    </source>
</reference>
<protein>
    <submittedName>
        <fullName evidence="2">Putative secreted protein</fullName>
    </submittedName>
</protein>
<feature type="signal peptide" evidence="1">
    <location>
        <begin position="1"/>
        <end position="19"/>
    </location>
</feature>
<sequence length="163" mass="17603">METTAVGVALLIISTCGYAALDNAASGEMSISMKLLRYGMESTGGVDKISLPNQMLTHGEQTLSLTKGAMTGLQFLQPVEGTGVIVTERDFSVDVYLQTNNLKITYTAELSDDELTSSITATIQSTMFGFQLSESQSHQLEVSDVFVESTNPQITATEKVKKY</sequence>